<dbReference type="EMBL" id="JASBRG010000001">
    <property type="protein sequence ID" value="MDI3318605.1"/>
    <property type="molecule type" value="Genomic_DNA"/>
</dbReference>
<protein>
    <submittedName>
        <fullName evidence="4">Polysaccharide deacetylase family protein</fullName>
        <ecNumber evidence="4">3.-.-.-</ecNumber>
    </submittedName>
</protein>
<reference evidence="4 5" key="1">
    <citation type="submission" date="2023-05" db="EMBL/GenBank/DDBJ databases">
        <title>Genome sequence of Pinibacter sp. MAH-24.</title>
        <authorList>
            <person name="Huq M.A."/>
        </authorList>
    </citation>
    <scope>NUCLEOTIDE SEQUENCE [LARGE SCALE GENOMIC DNA]</scope>
    <source>
        <strain evidence="4 5">MAH-24</strain>
    </source>
</reference>
<dbReference type="RefSeq" id="WP_282332733.1">
    <property type="nucleotide sequence ID" value="NZ_JASBRG010000001.1"/>
</dbReference>
<dbReference type="PROSITE" id="PS51677">
    <property type="entry name" value="NODB"/>
    <property type="match status" value="1"/>
</dbReference>
<comment type="caution">
    <text evidence="4">The sequence shown here is derived from an EMBL/GenBank/DDBJ whole genome shotgun (WGS) entry which is preliminary data.</text>
</comment>
<dbReference type="InterPro" id="IPR051398">
    <property type="entry name" value="Polysacch_Deacetylase"/>
</dbReference>
<dbReference type="Pfam" id="PF01522">
    <property type="entry name" value="Polysacc_deac_1"/>
    <property type="match status" value="1"/>
</dbReference>
<dbReference type="InterPro" id="IPR011330">
    <property type="entry name" value="Glyco_hydro/deAcase_b/a-brl"/>
</dbReference>
<dbReference type="PANTHER" id="PTHR34216">
    <property type="match status" value="1"/>
</dbReference>
<dbReference type="InterPro" id="IPR002509">
    <property type="entry name" value="NODB_dom"/>
</dbReference>
<dbReference type="CDD" id="cd10918">
    <property type="entry name" value="CE4_NodB_like_5s_6s"/>
    <property type="match status" value="1"/>
</dbReference>
<name>A0ABT6R7S1_9BACT</name>
<evidence type="ECO:0000259" key="3">
    <source>
        <dbReference type="PROSITE" id="PS51677"/>
    </source>
</evidence>
<keyword evidence="2" id="KW-0732">Signal</keyword>
<evidence type="ECO:0000313" key="5">
    <source>
        <dbReference type="Proteomes" id="UP001226434"/>
    </source>
</evidence>
<evidence type="ECO:0000256" key="2">
    <source>
        <dbReference type="ARBA" id="ARBA00022729"/>
    </source>
</evidence>
<accession>A0ABT6R7S1</accession>
<keyword evidence="4" id="KW-0378">Hydrolase</keyword>
<evidence type="ECO:0000256" key="1">
    <source>
        <dbReference type="ARBA" id="ARBA00004613"/>
    </source>
</evidence>
<dbReference type="SUPFAM" id="SSF88713">
    <property type="entry name" value="Glycoside hydrolase/deacetylase"/>
    <property type="match status" value="1"/>
</dbReference>
<comment type="subcellular location">
    <subcellularLocation>
        <location evidence="1">Secreted</location>
    </subcellularLocation>
</comment>
<evidence type="ECO:0000313" key="4">
    <source>
        <dbReference type="EMBL" id="MDI3318605.1"/>
    </source>
</evidence>
<dbReference type="PANTHER" id="PTHR34216:SF3">
    <property type="entry name" value="POLY-BETA-1,6-N-ACETYL-D-GLUCOSAMINE N-DEACETYLASE"/>
    <property type="match status" value="1"/>
</dbReference>
<proteinExistence type="predicted"/>
<dbReference type="EC" id="3.-.-.-" evidence="4"/>
<organism evidence="4 5">
    <name type="scientific">Pinibacter soli</name>
    <dbReference type="NCBI Taxonomy" id="3044211"/>
    <lineage>
        <taxon>Bacteria</taxon>
        <taxon>Pseudomonadati</taxon>
        <taxon>Bacteroidota</taxon>
        <taxon>Chitinophagia</taxon>
        <taxon>Chitinophagales</taxon>
        <taxon>Chitinophagaceae</taxon>
        <taxon>Pinibacter</taxon>
    </lineage>
</organism>
<gene>
    <name evidence="4" type="ORF">QJ048_02415</name>
</gene>
<dbReference type="GO" id="GO:0016787">
    <property type="term" value="F:hydrolase activity"/>
    <property type="evidence" value="ECO:0007669"/>
    <property type="project" value="UniProtKB-KW"/>
</dbReference>
<dbReference type="Gene3D" id="3.20.20.370">
    <property type="entry name" value="Glycoside hydrolase/deacetylase"/>
    <property type="match status" value="1"/>
</dbReference>
<sequence length="290" mass="33434">MKYVEKYKELKEILPQGVRGSLRSVALDALYLLDQAKGIEAPLNKPRVQFLYIHHIFKDEEKSFETLLKKLSENHQFLSYSEAVDKVLKGEIDKPYISISSDDGFKNNIRAAEILSEFGAKSCFFINPAAVEITSYEEIKKYCASQLWRPAVEFMNWDDINRLQRMGHEIGSHTMNHTNVSTSNEAFFIDDCHQTFDIIKSRCGEAKHFAYPFGNFSNFNEKGRKIVFDAGFISCASGERGCHIQHDRPLLNEELCIRRDHMVVERLSHIIHFLVRNANTVTVSNNLFPY</sequence>
<keyword evidence="5" id="KW-1185">Reference proteome</keyword>
<feature type="domain" description="NodB homology" evidence="3">
    <location>
        <begin position="95"/>
        <end position="290"/>
    </location>
</feature>
<dbReference type="Proteomes" id="UP001226434">
    <property type="component" value="Unassembled WGS sequence"/>
</dbReference>